<evidence type="ECO:0008006" key="3">
    <source>
        <dbReference type="Google" id="ProtNLM"/>
    </source>
</evidence>
<dbReference type="Proteomes" id="UP000292702">
    <property type="component" value="Unassembled WGS sequence"/>
</dbReference>
<protein>
    <recommendedName>
        <fullName evidence="3">F-box domain-containing protein</fullName>
    </recommendedName>
</protein>
<reference evidence="1 2" key="1">
    <citation type="submission" date="2018-11" db="EMBL/GenBank/DDBJ databases">
        <title>Genome assembly of Steccherinum ochraceum LE-BIN_3174, the white-rot fungus of the Steccherinaceae family (The Residual Polyporoid clade, Polyporales, Basidiomycota).</title>
        <authorList>
            <person name="Fedorova T.V."/>
            <person name="Glazunova O.A."/>
            <person name="Landesman E.O."/>
            <person name="Moiseenko K.V."/>
            <person name="Psurtseva N.V."/>
            <person name="Savinova O.S."/>
            <person name="Shakhova N.V."/>
            <person name="Tyazhelova T.V."/>
            <person name="Vasina D.V."/>
        </authorList>
    </citation>
    <scope>NUCLEOTIDE SEQUENCE [LARGE SCALE GENOMIC DNA]</scope>
    <source>
        <strain evidence="1 2">LE-BIN_3174</strain>
    </source>
</reference>
<keyword evidence="2" id="KW-1185">Reference proteome</keyword>
<dbReference type="AlphaFoldDB" id="A0A4R0R8A3"/>
<name>A0A4R0R8A3_9APHY</name>
<dbReference type="EMBL" id="RWJN01000264">
    <property type="protein sequence ID" value="TCD63960.1"/>
    <property type="molecule type" value="Genomic_DNA"/>
</dbReference>
<evidence type="ECO:0000313" key="1">
    <source>
        <dbReference type="EMBL" id="TCD63960.1"/>
    </source>
</evidence>
<accession>A0A4R0R8A3</accession>
<sequence length="439" mass="49771">MDLIAAYHPTDDFEFHLPSPDYGALLSLCLVCKQWTHHARYLLYFRIRLERGGQMTRLVNGLQSQPGNGRFTRILEVTPPSEDPYWPSTIPYTLPRYFPGLEFLQLTGMNVVDLYPHFPKSMSLFKHLRAIQINASEISLCHALRLTFAVPPIQHITFYSIPSSLAGVSFFGRPPISISSVSFVLDMHSDLVRMLRVFEPCAPRLTRLHLLVFVQSGGVSPVPADFPGYARALGEFLKSAPALHEIRVSMYCSMVHNLDFRHQSRLRILDIYCMHDGPDIPNFDESKHEAELTLRTLYTVSSADLALICIAWEPIYRQIEDEMTPVCTQFNKDLLRRFAATSRFGTLSTLRSFIIAEPSDNRLVTGPVTVLSEEDTLRAISFSQAMSPFPTRMTGISFPDVRLDAPVNAEADVIRDPRTTWQSWLAASEEDLTDNDLQM</sequence>
<comment type="caution">
    <text evidence="1">The sequence shown here is derived from an EMBL/GenBank/DDBJ whole genome shotgun (WGS) entry which is preliminary data.</text>
</comment>
<organism evidence="1 2">
    <name type="scientific">Steccherinum ochraceum</name>
    <dbReference type="NCBI Taxonomy" id="92696"/>
    <lineage>
        <taxon>Eukaryota</taxon>
        <taxon>Fungi</taxon>
        <taxon>Dikarya</taxon>
        <taxon>Basidiomycota</taxon>
        <taxon>Agaricomycotina</taxon>
        <taxon>Agaricomycetes</taxon>
        <taxon>Polyporales</taxon>
        <taxon>Steccherinaceae</taxon>
        <taxon>Steccherinum</taxon>
    </lineage>
</organism>
<evidence type="ECO:0000313" key="2">
    <source>
        <dbReference type="Proteomes" id="UP000292702"/>
    </source>
</evidence>
<proteinExistence type="predicted"/>
<gene>
    <name evidence="1" type="ORF">EIP91_004729</name>
</gene>